<keyword evidence="3" id="KW-0804">Transcription</keyword>
<dbReference type="PANTHER" id="PTHR31945:SF11">
    <property type="entry name" value="TRANSCRIPTION FACTOR ABORTED MICROSPORES"/>
    <property type="match status" value="1"/>
</dbReference>
<dbReference type="InterPro" id="IPR011598">
    <property type="entry name" value="bHLH_dom"/>
</dbReference>
<evidence type="ECO:0000256" key="1">
    <source>
        <dbReference type="ARBA" id="ARBA00004123"/>
    </source>
</evidence>
<dbReference type="PANTHER" id="PTHR31945">
    <property type="entry name" value="TRANSCRIPTION FACTOR SCREAM2-RELATED"/>
    <property type="match status" value="1"/>
</dbReference>
<evidence type="ECO:0000313" key="7">
    <source>
        <dbReference type="EMBL" id="KAG6711960.1"/>
    </source>
</evidence>
<dbReference type="GO" id="GO:0043565">
    <property type="term" value="F:sequence-specific DNA binding"/>
    <property type="evidence" value="ECO:0007669"/>
    <property type="project" value="TreeGrafter"/>
</dbReference>
<comment type="subcellular location">
    <subcellularLocation>
        <location evidence="1">Nucleus</location>
    </subcellularLocation>
</comment>
<feature type="region of interest" description="Disordered" evidence="5">
    <location>
        <begin position="372"/>
        <end position="444"/>
    </location>
</feature>
<feature type="domain" description="BHLH" evidence="6">
    <location>
        <begin position="314"/>
        <end position="363"/>
    </location>
</feature>
<organism evidence="7 8">
    <name type="scientific">Carya illinoinensis</name>
    <name type="common">Pecan</name>
    <dbReference type="NCBI Taxonomy" id="32201"/>
    <lineage>
        <taxon>Eukaryota</taxon>
        <taxon>Viridiplantae</taxon>
        <taxon>Streptophyta</taxon>
        <taxon>Embryophyta</taxon>
        <taxon>Tracheophyta</taxon>
        <taxon>Spermatophyta</taxon>
        <taxon>Magnoliopsida</taxon>
        <taxon>eudicotyledons</taxon>
        <taxon>Gunneridae</taxon>
        <taxon>Pentapetalae</taxon>
        <taxon>rosids</taxon>
        <taxon>fabids</taxon>
        <taxon>Fagales</taxon>
        <taxon>Juglandaceae</taxon>
        <taxon>Carya</taxon>
    </lineage>
</organism>
<dbReference type="GO" id="GO:0005634">
    <property type="term" value="C:nucleus"/>
    <property type="evidence" value="ECO:0007669"/>
    <property type="project" value="UniProtKB-SubCell"/>
</dbReference>
<reference evidence="7" key="1">
    <citation type="submission" date="2021-01" db="EMBL/GenBank/DDBJ databases">
        <authorList>
            <person name="Lovell J.T."/>
            <person name="Bentley N."/>
            <person name="Bhattarai G."/>
            <person name="Jenkins J.W."/>
            <person name="Sreedasyam A."/>
            <person name="Alarcon Y."/>
            <person name="Bock C."/>
            <person name="Boston L."/>
            <person name="Carlson J."/>
            <person name="Cervantes K."/>
            <person name="Clermont K."/>
            <person name="Krom N."/>
            <person name="Kubenka K."/>
            <person name="Mamidi S."/>
            <person name="Mattison C."/>
            <person name="Monteros M."/>
            <person name="Pisani C."/>
            <person name="Plott C."/>
            <person name="Rajasekar S."/>
            <person name="Rhein H.S."/>
            <person name="Rohla C."/>
            <person name="Song M."/>
            <person name="Hilaire R.S."/>
            <person name="Shu S."/>
            <person name="Wells L."/>
            <person name="Wang X."/>
            <person name="Webber J."/>
            <person name="Heerema R.J."/>
            <person name="Klein P."/>
            <person name="Conner P."/>
            <person name="Grauke L."/>
            <person name="Grimwood J."/>
            <person name="Schmutz J."/>
            <person name="Randall J.J."/>
        </authorList>
    </citation>
    <scope>NUCLEOTIDE SEQUENCE</scope>
    <source>
        <tissue evidence="7">Leaf</tissue>
    </source>
</reference>
<proteinExistence type="predicted"/>
<sequence>MAANKNIIVHNLMDMLRPLIGLKIWDCCVVEIEDQRSIEWMVCCCAGAETFFSLIYVQTLILNQPSWLNFSNTTRSSVLEETFGSRVLIPFARVIIELFANKQVPKDKHVIDLIIAQCNISQEQKAPINSINMDASFPVNLNVISEIQSKPSFSSDEENDQKDPNNHFQPPVSPETAFGNLNLPYNISVDQVHLYDSPMDFLQQCNFTSENRTKNGINHEGSHNPSVSDKAISPFKSCPQNEYQFEMNALHQSMMSNSSNMHMQFMEPPSHKEQQGNDKYSINHETRRTNSISDCSDQSDDEDDAKYKRRTGNRPQSKNLLAERRRRKKLNDRLYALRALVPRISKMDKASILGDAIEFVKELQKQVKDLQDELEEHSDDGGRNTGTPGNHHNVQPEILNQHGIDVGPKREHDKAPNSIHLGESSNGSVSKHNQHSESTNDKAQQMEVQVEAAQIDGTEFFVKVFCEHKPGGFVRLMEALNSLGLEATNANVTSLRGLVSNVFKVEHKRDSEIVQVDHVRNSLLKLTRNPSRGWPEMAKASENGGSTNYHHNQHHLLNHHASSYHHPLLHLHN</sequence>
<keyword evidence="2" id="KW-0805">Transcription regulation</keyword>
<keyword evidence="4" id="KW-0539">Nucleus</keyword>
<evidence type="ECO:0000256" key="5">
    <source>
        <dbReference type="SAM" id="MobiDB-lite"/>
    </source>
</evidence>
<feature type="region of interest" description="Disordered" evidence="5">
    <location>
        <begin position="151"/>
        <end position="175"/>
    </location>
</feature>
<evidence type="ECO:0000256" key="4">
    <source>
        <dbReference type="ARBA" id="ARBA00023242"/>
    </source>
</evidence>
<accession>A0A922F1X5</accession>
<dbReference type="SMART" id="SM00353">
    <property type="entry name" value="HLH"/>
    <property type="match status" value="1"/>
</dbReference>
<dbReference type="EMBL" id="CM031829">
    <property type="protein sequence ID" value="KAG6711960.1"/>
    <property type="molecule type" value="Genomic_DNA"/>
</dbReference>
<evidence type="ECO:0000259" key="6">
    <source>
        <dbReference type="PROSITE" id="PS50888"/>
    </source>
</evidence>
<dbReference type="PROSITE" id="PS50888">
    <property type="entry name" value="BHLH"/>
    <property type="match status" value="1"/>
</dbReference>
<dbReference type="Pfam" id="PF00010">
    <property type="entry name" value="HLH"/>
    <property type="match status" value="1"/>
</dbReference>
<dbReference type="CDD" id="cd11443">
    <property type="entry name" value="bHLH_AtAMS_like"/>
    <property type="match status" value="1"/>
</dbReference>
<evidence type="ECO:0000256" key="2">
    <source>
        <dbReference type="ARBA" id="ARBA00023015"/>
    </source>
</evidence>
<name>A0A922F1X5_CARIL</name>
<feature type="region of interest" description="Disordered" evidence="5">
    <location>
        <begin position="284"/>
        <end position="325"/>
    </location>
</feature>
<protein>
    <recommendedName>
        <fullName evidence="6">BHLH domain-containing protein</fullName>
    </recommendedName>
</protein>
<evidence type="ECO:0000256" key="3">
    <source>
        <dbReference type="ARBA" id="ARBA00023163"/>
    </source>
</evidence>
<dbReference type="GO" id="GO:0046983">
    <property type="term" value="F:protein dimerization activity"/>
    <property type="evidence" value="ECO:0007669"/>
    <property type="project" value="InterPro"/>
</dbReference>
<dbReference type="InterPro" id="IPR051358">
    <property type="entry name" value="TF_AMS/ICE1/BHLH6-like"/>
</dbReference>
<dbReference type="Pfam" id="PF22754">
    <property type="entry name" value="bHLH-TF_ACT-like_plant"/>
    <property type="match status" value="1"/>
</dbReference>
<evidence type="ECO:0000313" key="8">
    <source>
        <dbReference type="Proteomes" id="UP000811246"/>
    </source>
</evidence>
<dbReference type="Proteomes" id="UP000811246">
    <property type="component" value="Chromosome 5"/>
</dbReference>
<dbReference type="InterPro" id="IPR054502">
    <property type="entry name" value="bHLH-TF_ACT-like_plant"/>
</dbReference>
<gene>
    <name evidence="7" type="ORF">I3842_05G081600</name>
</gene>
<dbReference type="AlphaFoldDB" id="A0A922F1X5"/>
<comment type="caution">
    <text evidence="7">The sequence shown here is derived from an EMBL/GenBank/DDBJ whole genome shotgun (WGS) entry which is preliminary data.</text>
</comment>
<dbReference type="GO" id="GO:0003700">
    <property type="term" value="F:DNA-binding transcription factor activity"/>
    <property type="evidence" value="ECO:0007669"/>
    <property type="project" value="TreeGrafter"/>
</dbReference>